<feature type="domain" description="HTH tetR-type" evidence="5">
    <location>
        <begin position="10"/>
        <end position="70"/>
    </location>
</feature>
<reference evidence="6" key="2">
    <citation type="submission" date="2024-06" db="EMBL/GenBank/DDBJ databases">
        <authorList>
            <person name="Plum-Jensen L.E."/>
            <person name="Schramm A."/>
            <person name="Marshall I.P.G."/>
        </authorList>
    </citation>
    <scope>NUCLEOTIDE SEQUENCE</scope>
    <source>
        <strain evidence="6">Rat1</strain>
    </source>
</reference>
<reference evidence="6" key="1">
    <citation type="journal article" date="2024" name="Syst. Appl. Microbiol.">
        <title>First single-strain enrichments of Electrothrix cable bacteria, description of E. aestuarii sp. nov. and E. rattekaaiensis sp. nov., and proposal of a cable bacteria taxonomy following the rules of the SeqCode.</title>
        <authorList>
            <person name="Plum-Jensen L.E."/>
            <person name="Schramm A."/>
            <person name="Marshall I.P.G."/>
        </authorList>
    </citation>
    <scope>NUCLEOTIDE SEQUENCE</scope>
    <source>
        <strain evidence="6">Rat1</strain>
    </source>
</reference>
<dbReference type="InterPro" id="IPR001647">
    <property type="entry name" value="HTH_TetR"/>
</dbReference>
<keyword evidence="3" id="KW-0804">Transcription</keyword>
<dbReference type="Gene3D" id="1.10.357.10">
    <property type="entry name" value="Tetracycline Repressor, domain 2"/>
    <property type="match status" value="1"/>
</dbReference>
<dbReference type="SUPFAM" id="SSF48498">
    <property type="entry name" value="Tetracyclin repressor-like, C-terminal domain"/>
    <property type="match status" value="1"/>
</dbReference>
<evidence type="ECO:0000256" key="1">
    <source>
        <dbReference type="ARBA" id="ARBA00023015"/>
    </source>
</evidence>
<keyword evidence="2 4" id="KW-0238">DNA-binding</keyword>
<dbReference type="InterPro" id="IPR036271">
    <property type="entry name" value="Tet_transcr_reg_TetR-rel_C_sf"/>
</dbReference>
<protein>
    <submittedName>
        <fullName evidence="6">TetR/AcrR family transcriptional regulator</fullName>
    </submittedName>
</protein>
<evidence type="ECO:0000256" key="4">
    <source>
        <dbReference type="PROSITE-ProRule" id="PRU00335"/>
    </source>
</evidence>
<dbReference type="Pfam" id="PF00440">
    <property type="entry name" value="TetR_N"/>
    <property type="match status" value="1"/>
</dbReference>
<dbReference type="PRINTS" id="PR00455">
    <property type="entry name" value="HTHTETR"/>
</dbReference>
<sequence length="207" mass="23402">MAGLREQKKKATRAAIMEAAITLFGERGYESTSVSALAKAAGIGKGTIYSYFTSKNEILLAFCEEELAFIHDEIREKLDPNAPLAEKMLLVLMSEFRFVTKNKEFGRTLLRELTFPKEITIEKSRLIEDRFLDLFINIFKEGQKKGQLRNDIELIVTSGHFYALYLMALSAWYSGRLHTEEDVNESLALLIEQTLIGLTPRSVAPSS</sequence>
<dbReference type="GO" id="GO:0003677">
    <property type="term" value="F:DNA binding"/>
    <property type="evidence" value="ECO:0007669"/>
    <property type="project" value="UniProtKB-UniRule"/>
</dbReference>
<evidence type="ECO:0000256" key="2">
    <source>
        <dbReference type="ARBA" id="ARBA00023125"/>
    </source>
</evidence>
<proteinExistence type="predicted"/>
<dbReference type="SUPFAM" id="SSF46689">
    <property type="entry name" value="Homeodomain-like"/>
    <property type="match status" value="1"/>
</dbReference>
<dbReference type="FunFam" id="1.10.10.60:FF:000141">
    <property type="entry name" value="TetR family transcriptional regulator"/>
    <property type="match status" value="1"/>
</dbReference>
<evidence type="ECO:0000256" key="3">
    <source>
        <dbReference type="ARBA" id="ARBA00023163"/>
    </source>
</evidence>
<dbReference type="InterPro" id="IPR009057">
    <property type="entry name" value="Homeodomain-like_sf"/>
</dbReference>
<dbReference type="InterPro" id="IPR023772">
    <property type="entry name" value="DNA-bd_HTH_TetR-type_CS"/>
</dbReference>
<gene>
    <name evidence="6" type="ORF">Q3M24_02175</name>
</gene>
<feature type="DNA-binding region" description="H-T-H motif" evidence="4">
    <location>
        <begin position="33"/>
        <end position="52"/>
    </location>
</feature>
<dbReference type="KEGG" id="eaj:Q3M24_02175"/>
<dbReference type="PANTHER" id="PTHR43479:SF11">
    <property type="entry name" value="ACREF_ENVCD OPERON REPRESSOR-RELATED"/>
    <property type="match status" value="1"/>
</dbReference>
<dbReference type="PROSITE" id="PS50977">
    <property type="entry name" value="HTH_TETR_2"/>
    <property type="match status" value="1"/>
</dbReference>
<accession>A0AAU8LWG8</accession>
<dbReference type="PANTHER" id="PTHR43479">
    <property type="entry name" value="ACREF/ENVCD OPERON REPRESSOR-RELATED"/>
    <property type="match status" value="1"/>
</dbReference>
<keyword evidence="1" id="KW-0805">Transcription regulation</keyword>
<dbReference type="InterPro" id="IPR050624">
    <property type="entry name" value="HTH-type_Tx_Regulator"/>
</dbReference>
<evidence type="ECO:0000313" key="6">
    <source>
        <dbReference type="EMBL" id="XCN73581.1"/>
    </source>
</evidence>
<dbReference type="AlphaFoldDB" id="A0AAU8LWG8"/>
<organism evidence="6">
    <name type="scientific">Candidatus Electrothrix aestuarii</name>
    <dbReference type="NCBI Taxonomy" id="3062594"/>
    <lineage>
        <taxon>Bacteria</taxon>
        <taxon>Pseudomonadati</taxon>
        <taxon>Thermodesulfobacteriota</taxon>
        <taxon>Desulfobulbia</taxon>
        <taxon>Desulfobulbales</taxon>
        <taxon>Desulfobulbaceae</taxon>
        <taxon>Candidatus Electrothrix</taxon>
    </lineage>
</organism>
<dbReference type="PROSITE" id="PS01081">
    <property type="entry name" value="HTH_TETR_1"/>
    <property type="match status" value="1"/>
</dbReference>
<dbReference type="EMBL" id="CP159373">
    <property type="protein sequence ID" value="XCN73581.1"/>
    <property type="molecule type" value="Genomic_DNA"/>
</dbReference>
<evidence type="ECO:0000259" key="5">
    <source>
        <dbReference type="PROSITE" id="PS50977"/>
    </source>
</evidence>
<name>A0AAU8LWG8_9BACT</name>